<dbReference type="InterPro" id="IPR009003">
    <property type="entry name" value="Peptidase_S1_PA"/>
</dbReference>
<gene>
    <name evidence="2" type="ORF">SYV04_10380</name>
</gene>
<keyword evidence="3" id="KW-1185">Reference proteome</keyword>
<dbReference type="PROSITE" id="PS50240">
    <property type="entry name" value="TRYPSIN_DOM"/>
    <property type="match status" value="1"/>
</dbReference>
<evidence type="ECO:0000259" key="1">
    <source>
        <dbReference type="PROSITE" id="PS50240"/>
    </source>
</evidence>
<dbReference type="Gene3D" id="2.40.10.10">
    <property type="entry name" value="Trypsin-like serine proteases"/>
    <property type="match status" value="1"/>
</dbReference>
<dbReference type="EC" id="3.4.21.-" evidence="2"/>
<evidence type="ECO:0000313" key="3">
    <source>
        <dbReference type="Proteomes" id="UP001291309"/>
    </source>
</evidence>
<dbReference type="Proteomes" id="UP001291309">
    <property type="component" value="Unassembled WGS sequence"/>
</dbReference>
<dbReference type="SUPFAM" id="SSF50494">
    <property type="entry name" value="Trypsin-like serine proteases"/>
    <property type="match status" value="1"/>
</dbReference>
<proteinExistence type="predicted"/>
<dbReference type="EMBL" id="JAXIVS010000003">
    <property type="protein sequence ID" value="MDY7226798.1"/>
    <property type="molecule type" value="Genomic_DNA"/>
</dbReference>
<evidence type="ECO:0000313" key="2">
    <source>
        <dbReference type="EMBL" id="MDY7226798.1"/>
    </source>
</evidence>
<sequence length="268" mass="28947">MEFLPSDGRLLELLGEKDLTNRYASTVMVEVEESTVEVSCSGILLSPHLVLTAGHCVCAWRKAPLLDGTPGILIDGSACASQARVTAIRHVASEDPSRSALRIRDFVGKVRPHPELKLTLDAREAVVTSHADLAVILLEPPANLGLPDVPLAEAEARANEPLVMASYGNEQGLGGIYGTRYFKRGRVKNAQAAQGGVILYEPEGAYFNTGYRGGPCFRENEKGRWLLGVVGLGSDSEMSFTSIAFYRDWLREELRHAAASGPADSRSP</sequence>
<protein>
    <submittedName>
        <fullName evidence="2">Trypsin-like serine protease</fullName>
        <ecNumber evidence="2">3.4.21.-</ecNumber>
    </submittedName>
</protein>
<dbReference type="InterPro" id="IPR043504">
    <property type="entry name" value="Peptidase_S1_PA_chymotrypsin"/>
</dbReference>
<organism evidence="2 3">
    <name type="scientific">Hyalangium rubrum</name>
    <dbReference type="NCBI Taxonomy" id="3103134"/>
    <lineage>
        <taxon>Bacteria</taxon>
        <taxon>Pseudomonadati</taxon>
        <taxon>Myxococcota</taxon>
        <taxon>Myxococcia</taxon>
        <taxon>Myxococcales</taxon>
        <taxon>Cystobacterineae</taxon>
        <taxon>Archangiaceae</taxon>
        <taxon>Hyalangium</taxon>
    </lineage>
</organism>
<accession>A0ABU5H1Z4</accession>
<dbReference type="Pfam" id="PF00089">
    <property type="entry name" value="Trypsin"/>
    <property type="match status" value="1"/>
</dbReference>
<dbReference type="PROSITE" id="PS00134">
    <property type="entry name" value="TRYPSIN_HIS"/>
    <property type="match status" value="1"/>
</dbReference>
<feature type="domain" description="Peptidase S1" evidence="1">
    <location>
        <begin position="13"/>
        <end position="255"/>
    </location>
</feature>
<reference evidence="2 3" key="1">
    <citation type="submission" date="2023-12" db="EMBL/GenBank/DDBJ databases">
        <title>the genome sequence of Hyalangium sp. s54d21.</title>
        <authorList>
            <person name="Zhang X."/>
        </authorList>
    </citation>
    <scope>NUCLEOTIDE SEQUENCE [LARGE SCALE GENOMIC DNA]</scope>
    <source>
        <strain evidence="3">s54d21</strain>
    </source>
</reference>
<dbReference type="InterPro" id="IPR001254">
    <property type="entry name" value="Trypsin_dom"/>
</dbReference>
<comment type="caution">
    <text evidence="2">The sequence shown here is derived from an EMBL/GenBank/DDBJ whole genome shotgun (WGS) entry which is preliminary data.</text>
</comment>
<name>A0ABU5H1Z4_9BACT</name>
<dbReference type="GO" id="GO:0016787">
    <property type="term" value="F:hydrolase activity"/>
    <property type="evidence" value="ECO:0007669"/>
    <property type="project" value="UniProtKB-KW"/>
</dbReference>
<keyword evidence="2" id="KW-0378">Hydrolase</keyword>
<dbReference type="RefSeq" id="WP_321545522.1">
    <property type="nucleotide sequence ID" value="NZ_JAXIVS010000003.1"/>
</dbReference>
<dbReference type="InterPro" id="IPR018114">
    <property type="entry name" value="TRYPSIN_HIS"/>
</dbReference>